<evidence type="ECO:0000256" key="4">
    <source>
        <dbReference type="ARBA" id="ARBA00023002"/>
    </source>
</evidence>
<dbReference type="Gene3D" id="3.40.50.720">
    <property type="entry name" value="NAD(P)-binding Rossmann-like Domain"/>
    <property type="match status" value="1"/>
</dbReference>
<dbReference type="SUPFAM" id="SSF53223">
    <property type="entry name" value="Aminoacid dehydrogenase-like, N-terminal domain"/>
    <property type="match status" value="1"/>
</dbReference>
<dbReference type="InterPro" id="IPR037062">
    <property type="entry name" value="Malic_N_dom_sf"/>
</dbReference>
<evidence type="ECO:0000256" key="3">
    <source>
        <dbReference type="ARBA" id="ARBA00022723"/>
    </source>
</evidence>
<feature type="domain" description="Malic enzyme NAD-binding" evidence="5">
    <location>
        <begin position="202"/>
        <end position="422"/>
    </location>
</feature>
<dbReference type="InterPro" id="IPR046346">
    <property type="entry name" value="Aminoacid_DH-like_N_sf"/>
</dbReference>
<dbReference type="CDD" id="cd05311">
    <property type="entry name" value="NAD_bind_2_malic_enz"/>
    <property type="match status" value="1"/>
</dbReference>
<evidence type="ECO:0000259" key="6">
    <source>
        <dbReference type="SMART" id="SM01274"/>
    </source>
</evidence>
<dbReference type="EMBL" id="AP022620">
    <property type="protein sequence ID" value="BBZ77165.1"/>
    <property type="molecule type" value="Genomic_DNA"/>
</dbReference>
<evidence type="ECO:0000313" key="7">
    <source>
        <dbReference type="EMBL" id="BBZ77165.1"/>
    </source>
</evidence>
<dbReference type="GO" id="GO:0004470">
    <property type="term" value="F:malic enzyme activity"/>
    <property type="evidence" value="ECO:0007669"/>
    <property type="project" value="InterPro"/>
</dbReference>
<dbReference type="SUPFAM" id="SSF51735">
    <property type="entry name" value="NAD(P)-binding Rossmann-fold domains"/>
    <property type="match status" value="1"/>
</dbReference>
<dbReference type="Pfam" id="PF03949">
    <property type="entry name" value="Malic_M"/>
    <property type="match status" value="1"/>
</dbReference>
<dbReference type="PANTHER" id="PTHR43237:SF4">
    <property type="entry name" value="NADP-DEPENDENT MALIC ENZYME"/>
    <property type="match status" value="1"/>
</dbReference>
<dbReference type="GO" id="GO:0051287">
    <property type="term" value="F:NAD binding"/>
    <property type="evidence" value="ECO:0007669"/>
    <property type="project" value="InterPro"/>
</dbReference>
<keyword evidence="8" id="KW-1185">Reference proteome</keyword>
<evidence type="ECO:0000313" key="8">
    <source>
        <dbReference type="Proteomes" id="UP000467249"/>
    </source>
</evidence>
<dbReference type="InterPro" id="IPR051674">
    <property type="entry name" value="Malate_Decarboxylase"/>
</dbReference>
<dbReference type="PANTHER" id="PTHR43237">
    <property type="entry name" value="NADP-DEPENDENT MALIC ENZYME"/>
    <property type="match status" value="1"/>
</dbReference>
<comment type="cofactor">
    <cofactor evidence="2">
        <name>Mg(2+)</name>
        <dbReference type="ChEBI" id="CHEBI:18420"/>
    </cofactor>
</comment>
<dbReference type="InterPro" id="IPR045213">
    <property type="entry name" value="Malic_NAD-bd_bact_type"/>
</dbReference>
<dbReference type="PROSITE" id="PS00331">
    <property type="entry name" value="MALIC_ENZYMES"/>
    <property type="match status" value="1"/>
</dbReference>
<evidence type="ECO:0000256" key="2">
    <source>
        <dbReference type="ARBA" id="ARBA00001946"/>
    </source>
</evidence>
<gene>
    <name evidence="7" type="ORF">MANY_25020</name>
</gene>
<keyword evidence="4" id="KW-0560">Oxidoreductase</keyword>
<dbReference type="GO" id="GO:0046872">
    <property type="term" value="F:metal ion binding"/>
    <property type="evidence" value="ECO:0007669"/>
    <property type="project" value="UniProtKB-KW"/>
</dbReference>
<dbReference type="Gene3D" id="3.40.50.10380">
    <property type="entry name" value="Malic enzyme, N-terminal domain"/>
    <property type="match status" value="1"/>
</dbReference>
<dbReference type="InterPro" id="IPR012301">
    <property type="entry name" value="Malic_N_dom"/>
</dbReference>
<reference evidence="7 8" key="1">
    <citation type="journal article" date="2019" name="Emerg. Microbes Infect.">
        <title>Comprehensive subspecies identification of 175 nontuberculous mycobacteria species based on 7547 genomic profiles.</title>
        <authorList>
            <person name="Matsumoto Y."/>
            <person name="Kinjo T."/>
            <person name="Motooka D."/>
            <person name="Nabeya D."/>
            <person name="Jung N."/>
            <person name="Uechi K."/>
            <person name="Horii T."/>
            <person name="Iida T."/>
            <person name="Fujita J."/>
            <person name="Nakamura S."/>
        </authorList>
    </citation>
    <scope>NUCLEOTIDE SEQUENCE [LARGE SCALE GENOMIC DNA]</scope>
    <source>
        <strain evidence="7 8">JCM 30275</strain>
    </source>
</reference>
<dbReference type="Proteomes" id="UP000467249">
    <property type="component" value="Chromosome"/>
</dbReference>
<feature type="domain" description="Malic enzyme N-terminal" evidence="6">
    <location>
        <begin position="57"/>
        <end position="190"/>
    </location>
</feature>
<dbReference type="AlphaFoldDB" id="A0A6N4W8T2"/>
<comment type="cofactor">
    <cofactor evidence="1">
        <name>Mn(2+)</name>
        <dbReference type="ChEBI" id="CHEBI:29035"/>
    </cofactor>
</comment>
<dbReference type="SMART" id="SM00919">
    <property type="entry name" value="Malic_M"/>
    <property type="match status" value="1"/>
</dbReference>
<keyword evidence="3" id="KW-0479">Metal-binding</keyword>
<accession>A0A6N4W8T2</accession>
<dbReference type="InterPro" id="IPR036291">
    <property type="entry name" value="NAD(P)-bd_dom_sf"/>
</dbReference>
<organism evidence="7 8">
    <name type="scientific">Mycolicibacterium anyangense</name>
    <dbReference type="NCBI Taxonomy" id="1431246"/>
    <lineage>
        <taxon>Bacteria</taxon>
        <taxon>Bacillati</taxon>
        <taxon>Actinomycetota</taxon>
        <taxon>Actinomycetes</taxon>
        <taxon>Mycobacteriales</taxon>
        <taxon>Mycobacteriaceae</taxon>
        <taxon>Mycolicibacterium</taxon>
    </lineage>
</organism>
<evidence type="ECO:0000259" key="5">
    <source>
        <dbReference type="SMART" id="SM00919"/>
    </source>
</evidence>
<name>A0A6N4W8T2_9MYCO</name>
<dbReference type="InterPro" id="IPR015884">
    <property type="entry name" value="Malic_enzyme_CS"/>
</dbReference>
<dbReference type="Pfam" id="PF00390">
    <property type="entry name" value="malic"/>
    <property type="match status" value="1"/>
</dbReference>
<evidence type="ECO:0000256" key="1">
    <source>
        <dbReference type="ARBA" id="ARBA00001936"/>
    </source>
</evidence>
<dbReference type="GO" id="GO:0016616">
    <property type="term" value="F:oxidoreductase activity, acting on the CH-OH group of donors, NAD or NADP as acceptor"/>
    <property type="evidence" value="ECO:0007669"/>
    <property type="project" value="InterPro"/>
</dbReference>
<dbReference type="InterPro" id="IPR012302">
    <property type="entry name" value="Malic_NAD-bd"/>
</dbReference>
<proteinExistence type="predicted"/>
<dbReference type="SMART" id="SM01274">
    <property type="entry name" value="malic"/>
    <property type="match status" value="1"/>
</dbReference>
<dbReference type="KEGG" id="many:MANY_25020"/>
<protein>
    <submittedName>
        <fullName evidence="7">Malate dehydrogenase</fullName>
    </submittedName>
</protein>
<sequence>MGPTGNATRRALCGLPANWRNLILPGLLGEYPDAVTETVPNSRLVIDDEEIFDAHHGGKLSVELKSPLDTQRALSIAYTPGVAQVSRAIAADHTLAARYTWANRLVAVISDGTAVLGLGDIGPAASLPVMEGKAALFKTFGGLDSIPIVLDTKDPDEIVETVIRLRPTFGAVNLEDISAPRCFEIERRLIVALDCPVMHDDQHGTAIVVLAALMGAAKVLDRDITTLKVVISGAGAAGIACANILLASGVSHLTVLDSQGIVHSGRDDLNAFKAELASRTNPAGLTGGMVEALAGADVFMGVSAGLVPEELIATMAPGCIVFAMSNPDPEIHPEVAKKYAAVVATGRSDFPNQINNVLAFPGVFRGALDAGARRITEKMKVAAAQAIFSVVGDDLAPDYIVPSPLDPRVGPAVAQAVGAASESD</sequence>